<evidence type="ECO:0000313" key="2">
    <source>
        <dbReference type="Proteomes" id="UP000005837"/>
    </source>
</evidence>
<reference evidence="1 2" key="1">
    <citation type="submission" date="2009-01" db="EMBL/GenBank/DDBJ databases">
        <authorList>
            <person name="Fulton L."/>
            <person name="Clifton S."/>
            <person name="Chinwalla A.T."/>
            <person name="Mitreva M."/>
            <person name="Sodergren E."/>
            <person name="Weinstock G."/>
            <person name="Clifton S."/>
            <person name="Dooling D.J."/>
            <person name="Fulton B."/>
            <person name="Minx P."/>
            <person name="Pepin K.H."/>
            <person name="Johnson M."/>
            <person name="Bhonagiri V."/>
            <person name="Nash W.E."/>
            <person name="Mardis E.R."/>
            <person name="Wilson R.K."/>
        </authorList>
    </citation>
    <scope>NUCLEOTIDE SEQUENCE [LARGE SCALE GENOMIC DNA]</scope>
    <source>
        <strain evidence="1 2">ATCC 23834</strain>
    </source>
</reference>
<name>C0DTI8_EIKCO</name>
<accession>C0DTI8</accession>
<evidence type="ECO:0000313" key="1">
    <source>
        <dbReference type="EMBL" id="EEG24610.1"/>
    </source>
</evidence>
<dbReference type="AlphaFoldDB" id="C0DTI8"/>
<organism evidence="1 2">
    <name type="scientific">Eikenella corrodens ATCC 23834</name>
    <dbReference type="NCBI Taxonomy" id="546274"/>
    <lineage>
        <taxon>Bacteria</taxon>
        <taxon>Pseudomonadati</taxon>
        <taxon>Pseudomonadota</taxon>
        <taxon>Betaproteobacteria</taxon>
        <taxon>Neisseriales</taxon>
        <taxon>Neisseriaceae</taxon>
        <taxon>Eikenella</taxon>
    </lineage>
</organism>
<dbReference type="Proteomes" id="UP000005837">
    <property type="component" value="Unassembled WGS sequence"/>
</dbReference>
<feature type="non-terminal residue" evidence="1">
    <location>
        <position position="1"/>
    </location>
</feature>
<dbReference type="EMBL" id="ACEA01000015">
    <property type="protein sequence ID" value="EEG24610.1"/>
    <property type="molecule type" value="Genomic_DNA"/>
</dbReference>
<protein>
    <submittedName>
        <fullName evidence="1">Uncharacterized protein</fullName>
    </submittedName>
</protein>
<sequence>GNGRRRGARPGGTVAADSGQVGTLAAGAGFAAVAAVTAGINGAGGCAEAA</sequence>
<proteinExistence type="predicted"/>
<dbReference type="HOGENOM" id="CLU_3110820_0_0_4"/>
<gene>
    <name evidence="1" type="ORF">EIKCOROL_00667</name>
</gene>
<comment type="caution">
    <text evidence="1">The sequence shown here is derived from an EMBL/GenBank/DDBJ whole genome shotgun (WGS) entry which is preliminary data.</text>
</comment>